<evidence type="ECO:0000313" key="2">
    <source>
        <dbReference type="EMBL" id="ABG83480.1"/>
    </source>
</evidence>
<dbReference type="HOGENOM" id="CLU_899389_0_0_9"/>
<dbReference type="EMBL" id="CP000246">
    <property type="protein sequence ID" value="ABG83480.1"/>
    <property type="molecule type" value="Genomic_DNA"/>
</dbReference>
<dbReference type="Pfam" id="PF10951">
    <property type="entry name" value="DUF2776"/>
    <property type="match status" value="1"/>
</dbReference>
<keyword evidence="1" id="KW-0472">Membrane</keyword>
<proteinExistence type="predicted"/>
<keyword evidence="1" id="KW-1133">Transmembrane helix</keyword>
<dbReference type="KEGG" id="cpf:CPF_2316"/>
<feature type="transmembrane region" description="Helical" evidence="1">
    <location>
        <begin position="189"/>
        <end position="210"/>
    </location>
</feature>
<keyword evidence="1" id="KW-0812">Transmembrane</keyword>
<feature type="transmembrane region" description="Helical" evidence="1">
    <location>
        <begin position="40"/>
        <end position="64"/>
    </location>
</feature>
<feature type="transmembrane region" description="Helical" evidence="1">
    <location>
        <begin position="104"/>
        <end position="136"/>
    </location>
</feature>
<gene>
    <name evidence="2" type="ordered locus">CPF_2316</name>
</gene>
<dbReference type="GeneID" id="93001403"/>
<dbReference type="RefSeq" id="WP_011591039.1">
    <property type="nucleotide sequence ID" value="NC_008261.1"/>
</dbReference>
<feature type="transmembrane region" description="Helical" evidence="1">
    <location>
        <begin position="230"/>
        <end position="249"/>
    </location>
</feature>
<dbReference type="PaxDb" id="195103-CPF_2316"/>
<dbReference type="InterPro" id="IPR021240">
    <property type="entry name" value="DUF2776"/>
</dbReference>
<keyword evidence="3" id="KW-1185">Reference proteome</keyword>
<feature type="transmembrane region" description="Helical" evidence="1">
    <location>
        <begin position="7"/>
        <end position="28"/>
    </location>
</feature>
<protein>
    <submittedName>
        <fullName evidence="2">Membrane protein</fullName>
    </submittedName>
</protein>
<feature type="transmembrane region" description="Helical" evidence="1">
    <location>
        <begin position="323"/>
        <end position="345"/>
    </location>
</feature>
<dbReference type="eggNOG" id="ENOG502ZA26">
    <property type="taxonomic scope" value="Bacteria"/>
</dbReference>
<feature type="transmembrane region" description="Helical" evidence="1">
    <location>
        <begin position="293"/>
        <end position="311"/>
    </location>
</feature>
<sequence length="351" mass="38109">MNYYISILFRAIPLLMGIICLTYGSYIYTLGDKFGNGYIIASHVIIFFTAICIALFTTAATIIRQLINKYNSFFKFILPTIGYLCAAISMVGGLYFALNNGGNPAYFVAGNIGFGVGLISCCVSTVALSSTKFLLIPSNSKNLKEGEKPKGCFSKEMSYVLIAIPIICTLIGLIFSFNLLRHTDKVPSLVAGFVLFGISLVCGSLISLVASVCRQIQNTFTSKERWKWSILVIVLGSINLILGVCVLLFSKNQTFIAPGYVLIGLGLVCYSISSKVLLLASVWRRKSKLSKRIPLIPVITALACLFLSAYLSEAELVNMAYFVPAHVMVGLGAICFTLFSIVSILESGTSN</sequence>
<dbReference type="AlphaFoldDB" id="A0A0H2YS18"/>
<evidence type="ECO:0000256" key="1">
    <source>
        <dbReference type="SAM" id="Phobius"/>
    </source>
</evidence>
<dbReference type="Proteomes" id="UP000001823">
    <property type="component" value="Chromosome"/>
</dbReference>
<feature type="transmembrane region" description="Helical" evidence="1">
    <location>
        <begin position="157"/>
        <end position="177"/>
    </location>
</feature>
<feature type="transmembrane region" description="Helical" evidence="1">
    <location>
        <begin position="76"/>
        <end position="98"/>
    </location>
</feature>
<name>A0A0H2YS18_CLOP1</name>
<reference evidence="2 3" key="1">
    <citation type="journal article" date="2006" name="Genome Res.">
        <title>Skewed genomic variability in strains of the toxigenic bacterial pathogen, Clostridium perfringens.</title>
        <authorList>
            <person name="Myers G.S."/>
            <person name="Rasko D.A."/>
            <person name="Cheung J.K."/>
            <person name="Ravel J."/>
            <person name="Seshadri R."/>
            <person name="Deboy R.T."/>
            <person name="Ren Q."/>
            <person name="Varga J."/>
            <person name="Awad M.M."/>
            <person name="Brinkac L.M."/>
            <person name="Daugherty S.C."/>
            <person name="Haft D.H."/>
            <person name="Dodson R.J."/>
            <person name="Madupu R."/>
            <person name="Nelson W.C."/>
            <person name="Rosovitz M.J."/>
            <person name="Sullivan S.A."/>
            <person name="Khouri H."/>
            <person name="Dimitrov G.I."/>
            <person name="Watkins K.L."/>
            <person name="Mulligan S."/>
            <person name="Benton J."/>
            <person name="Radune D."/>
            <person name="Fisher D.J."/>
            <person name="Atkins H.S."/>
            <person name="Hiscox T."/>
            <person name="Jost B.H."/>
            <person name="Billington S.J."/>
            <person name="Songer J.G."/>
            <person name="McClane B.A."/>
            <person name="Titball R.W."/>
            <person name="Rood J.I."/>
            <person name="Melville S.B."/>
            <person name="Paulsen I.T."/>
        </authorList>
    </citation>
    <scope>NUCLEOTIDE SEQUENCE [LARGE SCALE GENOMIC DNA]</scope>
    <source>
        <strain evidence="3">ATCC 13124 / DSM 756 / JCM 1290 / NCIMB 6125 / NCTC 8237 / S 107 / Type A</strain>
    </source>
</reference>
<evidence type="ECO:0000313" key="3">
    <source>
        <dbReference type="Proteomes" id="UP000001823"/>
    </source>
</evidence>
<feature type="transmembrane region" description="Helical" evidence="1">
    <location>
        <begin position="255"/>
        <end position="272"/>
    </location>
</feature>
<accession>A0A0H2YS18</accession>
<organism evidence="2 3">
    <name type="scientific">Clostridium perfringens (strain ATCC 13124 / DSM 756 / JCM 1290 / NCIMB 6125 / NCTC 8237 / Type A)</name>
    <dbReference type="NCBI Taxonomy" id="195103"/>
    <lineage>
        <taxon>Bacteria</taxon>
        <taxon>Bacillati</taxon>
        <taxon>Bacillota</taxon>
        <taxon>Clostridia</taxon>
        <taxon>Eubacteriales</taxon>
        <taxon>Clostridiaceae</taxon>
        <taxon>Clostridium</taxon>
    </lineage>
</organism>